<evidence type="ECO:0000313" key="3">
    <source>
        <dbReference type="Proteomes" id="UP001224890"/>
    </source>
</evidence>
<organism evidence="2 3">
    <name type="scientific">Colletotrichum godetiae</name>
    <dbReference type="NCBI Taxonomy" id="1209918"/>
    <lineage>
        <taxon>Eukaryota</taxon>
        <taxon>Fungi</taxon>
        <taxon>Dikarya</taxon>
        <taxon>Ascomycota</taxon>
        <taxon>Pezizomycotina</taxon>
        <taxon>Sordariomycetes</taxon>
        <taxon>Hypocreomycetidae</taxon>
        <taxon>Glomerellales</taxon>
        <taxon>Glomerellaceae</taxon>
        <taxon>Colletotrichum</taxon>
        <taxon>Colletotrichum acutatum species complex</taxon>
    </lineage>
</organism>
<dbReference type="Proteomes" id="UP001224890">
    <property type="component" value="Unassembled WGS sequence"/>
</dbReference>
<protein>
    <submittedName>
        <fullName evidence="2">Uncharacterized protein</fullName>
    </submittedName>
</protein>
<comment type="caution">
    <text evidence="2">The sequence shown here is derived from an EMBL/GenBank/DDBJ whole genome shotgun (WGS) entry which is preliminary data.</text>
</comment>
<name>A0AAJ0AY94_9PEZI</name>
<accession>A0AAJ0AY94</accession>
<feature type="region of interest" description="Disordered" evidence="1">
    <location>
        <begin position="47"/>
        <end position="77"/>
    </location>
</feature>
<evidence type="ECO:0000256" key="1">
    <source>
        <dbReference type="SAM" id="MobiDB-lite"/>
    </source>
</evidence>
<gene>
    <name evidence="2" type="ORF">BDP55DRAFT_203570</name>
</gene>
<keyword evidence="3" id="KW-1185">Reference proteome</keyword>
<feature type="compositionally biased region" description="Polar residues" evidence="1">
    <location>
        <begin position="50"/>
        <end position="66"/>
    </location>
</feature>
<proteinExistence type="predicted"/>
<sequence>MEKKNMIPNVRRRLNINSPSYLHESHSMETNPNGIVKLKLSVLKHKGTFTAKSRSPEAHNSSTQRSPCPPPTPSITKQIFKKHTTPGIRWSSPTQLLIRPSLAYLWESGRDPEFSSGYGRMWEI</sequence>
<dbReference type="AlphaFoldDB" id="A0AAJ0AY94"/>
<reference evidence="2" key="1">
    <citation type="submission" date="2021-06" db="EMBL/GenBank/DDBJ databases">
        <title>Comparative genomics, transcriptomics and evolutionary studies reveal genomic signatures of adaptation to plant cell wall in hemibiotrophic fungi.</title>
        <authorList>
            <consortium name="DOE Joint Genome Institute"/>
            <person name="Baroncelli R."/>
            <person name="Diaz J.F."/>
            <person name="Benocci T."/>
            <person name="Peng M."/>
            <person name="Battaglia E."/>
            <person name="Haridas S."/>
            <person name="Andreopoulos W."/>
            <person name="Labutti K."/>
            <person name="Pangilinan J."/>
            <person name="Floch G.L."/>
            <person name="Makela M.R."/>
            <person name="Henrissat B."/>
            <person name="Grigoriev I.V."/>
            <person name="Crouch J.A."/>
            <person name="De Vries R.P."/>
            <person name="Sukno S.A."/>
            <person name="Thon M.R."/>
        </authorList>
    </citation>
    <scope>NUCLEOTIDE SEQUENCE</scope>
    <source>
        <strain evidence="2">CBS 193.32</strain>
    </source>
</reference>
<dbReference type="GeneID" id="85450479"/>
<dbReference type="RefSeq" id="XP_060435452.1">
    <property type="nucleotide sequence ID" value="XM_060565953.1"/>
</dbReference>
<dbReference type="EMBL" id="JAHMHR010000003">
    <property type="protein sequence ID" value="KAK1699695.1"/>
    <property type="molecule type" value="Genomic_DNA"/>
</dbReference>
<evidence type="ECO:0000313" key="2">
    <source>
        <dbReference type="EMBL" id="KAK1699695.1"/>
    </source>
</evidence>